<name>A0ABU1SE53_9MICO</name>
<organism evidence="1 2">
    <name type="scientific">Microbacterium resistens</name>
    <dbReference type="NCBI Taxonomy" id="156977"/>
    <lineage>
        <taxon>Bacteria</taxon>
        <taxon>Bacillati</taxon>
        <taxon>Actinomycetota</taxon>
        <taxon>Actinomycetes</taxon>
        <taxon>Micrococcales</taxon>
        <taxon>Microbacteriaceae</taxon>
        <taxon>Microbacterium</taxon>
    </lineage>
</organism>
<protein>
    <recommendedName>
        <fullName evidence="3">Lsr2 protein</fullName>
    </recommendedName>
</protein>
<accession>A0ABU1SE53</accession>
<evidence type="ECO:0008006" key="3">
    <source>
        <dbReference type="Google" id="ProtNLM"/>
    </source>
</evidence>
<proteinExistence type="predicted"/>
<evidence type="ECO:0000313" key="1">
    <source>
        <dbReference type="EMBL" id="MDR6867884.1"/>
    </source>
</evidence>
<dbReference type="RefSeq" id="WP_310021148.1">
    <property type="nucleotide sequence ID" value="NZ_JAVDUM010000010.1"/>
</dbReference>
<gene>
    <name evidence="1" type="ORF">J2Y69_002492</name>
</gene>
<sequence>MSRTEYTYRAGDVEARLILPDELQPPTSFVAVRHADGARGTFSLASARAVRAPAKRKPRQASPLAKITADWAPPADEIERARAAAPSVGIEYETAQFVDWALSKGEARADWPAAWRRWIRRTHKANVEKGWKPTVRRDEDPRARWCREHGVTVEQYEARKGDAEWLSLIERRGVVA</sequence>
<comment type="caution">
    <text evidence="1">The sequence shown here is derived from an EMBL/GenBank/DDBJ whole genome shotgun (WGS) entry which is preliminary data.</text>
</comment>
<reference evidence="1 2" key="1">
    <citation type="submission" date="2023-07" db="EMBL/GenBank/DDBJ databases">
        <title>Sorghum-associated microbial communities from plants grown in Nebraska, USA.</title>
        <authorList>
            <person name="Schachtman D."/>
        </authorList>
    </citation>
    <scope>NUCLEOTIDE SEQUENCE [LARGE SCALE GENOMIC DNA]</scope>
    <source>
        <strain evidence="1 2">2980</strain>
    </source>
</reference>
<dbReference type="EMBL" id="JAVDUM010000010">
    <property type="protein sequence ID" value="MDR6867884.1"/>
    <property type="molecule type" value="Genomic_DNA"/>
</dbReference>
<evidence type="ECO:0000313" key="2">
    <source>
        <dbReference type="Proteomes" id="UP001259347"/>
    </source>
</evidence>
<dbReference type="Proteomes" id="UP001259347">
    <property type="component" value="Unassembled WGS sequence"/>
</dbReference>
<keyword evidence="2" id="KW-1185">Reference proteome</keyword>